<keyword evidence="1" id="KW-0812">Transmembrane</keyword>
<accession>A0A2P2IHW5</accession>
<evidence type="ECO:0000256" key="1">
    <source>
        <dbReference type="SAM" id="Phobius"/>
    </source>
</evidence>
<sequence>MGATCFLLSSLLAIVICKSWISAVLLLLVVELSAMVALCGGFKKVCTSS</sequence>
<protein>
    <submittedName>
        <fullName evidence="2">Uncharacterized protein</fullName>
    </submittedName>
</protein>
<dbReference type="AlphaFoldDB" id="A0A2P2IHW5"/>
<dbReference type="EMBL" id="GGEC01000343">
    <property type="protein sequence ID" value="MBW80826.1"/>
    <property type="molecule type" value="Transcribed_RNA"/>
</dbReference>
<reference evidence="2" key="1">
    <citation type="submission" date="2018-02" db="EMBL/GenBank/DDBJ databases">
        <title>Rhizophora mucronata_Transcriptome.</title>
        <authorList>
            <person name="Meera S.P."/>
            <person name="Sreeshan A."/>
            <person name="Augustine A."/>
        </authorList>
    </citation>
    <scope>NUCLEOTIDE SEQUENCE</scope>
    <source>
        <tissue evidence="2">Leaf</tissue>
    </source>
</reference>
<organism evidence="2">
    <name type="scientific">Rhizophora mucronata</name>
    <name type="common">Asiatic mangrove</name>
    <dbReference type="NCBI Taxonomy" id="61149"/>
    <lineage>
        <taxon>Eukaryota</taxon>
        <taxon>Viridiplantae</taxon>
        <taxon>Streptophyta</taxon>
        <taxon>Embryophyta</taxon>
        <taxon>Tracheophyta</taxon>
        <taxon>Spermatophyta</taxon>
        <taxon>Magnoliopsida</taxon>
        <taxon>eudicotyledons</taxon>
        <taxon>Gunneridae</taxon>
        <taxon>Pentapetalae</taxon>
        <taxon>rosids</taxon>
        <taxon>fabids</taxon>
        <taxon>Malpighiales</taxon>
        <taxon>Rhizophoraceae</taxon>
        <taxon>Rhizophora</taxon>
    </lineage>
</organism>
<evidence type="ECO:0000313" key="2">
    <source>
        <dbReference type="EMBL" id="MBW80826.1"/>
    </source>
</evidence>
<keyword evidence="1" id="KW-0472">Membrane</keyword>
<proteinExistence type="predicted"/>
<name>A0A2P2IHW5_RHIMU</name>
<feature type="transmembrane region" description="Helical" evidence="1">
    <location>
        <begin position="23"/>
        <end position="42"/>
    </location>
</feature>
<keyword evidence="1" id="KW-1133">Transmembrane helix</keyword>